<comment type="pathway">
    <text evidence="2">Protein modification; peptidyl-diphthamide biosynthesis.</text>
</comment>
<feature type="binding site" evidence="9">
    <location>
        <position position="90"/>
    </location>
    <ligand>
        <name>S-adenosyl-L-methionine</name>
        <dbReference type="ChEBI" id="CHEBI:59789"/>
    </ligand>
</feature>
<comment type="catalytic activity">
    <reaction evidence="8">
        <text>2-[(3S)-amino-3-carboxypropyl]-L-histidyl-[translation elongation factor 2] + 4 S-adenosyl-L-methionine = diphthine methyl ester-[translation elongation factor 2] + 4 S-adenosyl-L-homocysteine + 3 H(+)</text>
        <dbReference type="Rhea" id="RHEA:42652"/>
        <dbReference type="Rhea" id="RHEA-COMP:9749"/>
        <dbReference type="Rhea" id="RHEA-COMP:10173"/>
        <dbReference type="ChEBI" id="CHEBI:15378"/>
        <dbReference type="ChEBI" id="CHEBI:57856"/>
        <dbReference type="ChEBI" id="CHEBI:59789"/>
        <dbReference type="ChEBI" id="CHEBI:73995"/>
        <dbReference type="ChEBI" id="CHEBI:79005"/>
        <dbReference type="EC" id="2.1.1.314"/>
    </reaction>
</comment>
<keyword evidence="12" id="KW-1185">Reference proteome</keyword>
<dbReference type="OrthoDB" id="2516at2759"/>
<evidence type="ECO:0000313" key="12">
    <source>
        <dbReference type="Proteomes" id="UP000288716"/>
    </source>
</evidence>
<dbReference type="EC" id="2.1.1.314" evidence="4"/>
<dbReference type="InterPro" id="IPR000878">
    <property type="entry name" value="4pyrrol_Mease"/>
</dbReference>
<dbReference type="InterPro" id="IPR014777">
    <property type="entry name" value="4pyrrole_Mease_sub1"/>
</dbReference>
<dbReference type="STRING" id="299467.A0A443S499"/>
<dbReference type="AlphaFoldDB" id="A0A443S499"/>
<organism evidence="11 12">
    <name type="scientific">Leptotrombidium deliense</name>
    <dbReference type="NCBI Taxonomy" id="299467"/>
    <lineage>
        <taxon>Eukaryota</taxon>
        <taxon>Metazoa</taxon>
        <taxon>Ecdysozoa</taxon>
        <taxon>Arthropoda</taxon>
        <taxon>Chelicerata</taxon>
        <taxon>Arachnida</taxon>
        <taxon>Acari</taxon>
        <taxon>Acariformes</taxon>
        <taxon>Trombidiformes</taxon>
        <taxon>Prostigmata</taxon>
        <taxon>Anystina</taxon>
        <taxon>Parasitengona</taxon>
        <taxon>Trombiculoidea</taxon>
        <taxon>Trombiculidae</taxon>
        <taxon>Leptotrombidium</taxon>
    </lineage>
</organism>
<evidence type="ECO:0000256" key="3">
    <source>
        <dbReference type="ARBA" id="ARBA00006729"/>
    </source>
</evidence>
<feature type="domain" description="Tetrapyrrole methylase" evidence="10">
    <location>
        <begin position="1"/>
        <end position="185"/>
    </location>
</feature>
<feature type="binding site" evidence="9">
    <location>
        <position position="87"/>
    </location>
    <ligand>
        <name>S-adenosyl-L-methionine</name>
        <dbReference type="ChEBI" id="CHEBI:59789"/>
    </ligand>
</feature>
<comment type="function">
    <text evidence="1">S-adenosyl-L-methionine-dependent methyltransferase that catalyzes four methylations of the modified target histidine residue in translation elongation factor 2 (EF-2), to form an intermediate called diphthine methyl ester. The four successive methylation reactions represent the second step of diphthamide biosynthesis.</text>
</comment>
<reference evidence="11 12" key="1">
    <citation type="journal article" date="2018" name="Gigascience">
        <title>Genomes of trombidid mites reveal novel predicted allergens and laterally-transferred genes associated with secondary metabolism.</title>
        <authorList>
            <person name="Dong X."/>
            <person name="Chaisiri K."/>
            <person name="Xia D."/>
            <person name="Armstrong S.D."/>
            <person name="Fang Y."/>
            <person name="Donnelly M.J."/>
            <person name="Kadowaki T."/>
            <person name="McGarry J.W."/>
            <person name="Darby A.C."/>
            <person name="Makepeace B.L."/>
        </authorList>
    </citation>
    <scope>NUCLEOTIDE SEQUENCE [LARGE SCALE GENOMIC DNA]</scope>
    <source>
        <strain evidence="11">UoL-UT</strain>
    </source>
</reference>
<proteinExistence type="inferred from homology"/>
<protein>
    <recommendedName>
        <fullName evidence="4">diphthine methyl ester synthase</fullName>
        <ecNumber evidence="4">2.1.1.314</ecNumber>
    </recommendedName>
</protein>
<feature type="binding site" evidence="9">
    <location>
        <begin position="115"/>
        <end position="116"/>
    </location>
    <ligand>
        <name>S-adenosyl-L-methionine</name>
        <dbReference type="ChEBI" id="CHEBI:59789"/>
    </ligand>
</feature>
<evidence type="ECO:0000256" key="7">
    <source>
        <dbReference type="ARBA" id="ARBA00022691"/>
    </source>
</evidence>
<keyword evidence="5" id="KW-0489">Methyltransferase</keyword>
<dbReference type="PIRSF" id="PIRSF036432">
    <property type="entry name" value="Diphthine_synth"/>
    <property type="match status" value="1"/>
</dbReference>
<evidence type="ECO:0000256" key="4">
    <source>
        <dbReference type="ARBA" id="ARBA00011927"/>
    </source>
</evidence>
<dbReference type="SUPFAM" id="SSF53790">
    <property type="entry name" value="Tetrapyrrole methylase"/>
    <property type="match status" value="1"/>
</dbReference>
<evidence type="ECO:0000256" key="9">
    <source>
        <dbReference type="PIRSR" id="PIRSR036432-1"/>
    </source>
</evidence>
<dbReference type="Gene3D" id="3.30.950.10">
    <property type="entry name" value="Methyltransferase, Cobalt-precorrin-4 Transmethylase, Domain 2"/>
    <property type="match status" value="1"/>
</dbReference>
<evidence type="ECO:0000256" key="2">
    <source>
        <dbReference type="ARBA" id="ARBA00005156"/>
    </source>
</evidence>
<evidence type="ECO:0000256" key="5">
    <source>
        <dbReference type="ARBA" id="ARBA00022603"/>
    </source>
</evidence>
<dbReference type="GO" id="GO:0017183">
    <property type="term" value="P:protein histidyl modification to diphthamide"/>
    <property type="evidence" value="ECO:0007669"/>
    <property type="project" value="UniProtKB-UniPathway"/>
</dbReference>
<evidence type="ECO:0000256" key="8">
    <source>
        <dbReference type="ARBA" id="ARBA00048752"/>
    </source>
</evidence>
<accession>A0A443S499</accession>
<dbReference type="Gene3D" id="3.40.1010.10">
    <property type="entry name" value="Cobalt-precorrin-4 Transmethylase, Domain 1"/>
    <property type="match status" value="1"/>
</dbReference>
<dbReference type="CDD" id="cd11647">
    <property type="entry name" value="DHP5_DphB"/>
    <property type="match status" value="1"/>
</dbReference>
<gene>
    <name evidence="11" type="ORF">B4U80_02974</name>
</gene>
<feature type="binding site" evidence="9">
    <location>
        <position position="251"/>
    </location>
    <ligand>
        <name>S-adenosyl-L-methionine</name>
        <dbReference type="ChEBI" id="CHEBI:59789"/>
    </ligand>
</feature>
<feature type="binding site" evidence="9">
    <location>
        <position position="166"/>
    </location>
    <ligand>
        <name>S-adenosyl-L-methionine</name>
        <dbReference type="ChEBI" id="CHEBI:59789"/>
    </ligand>
</feature>
<evidence type="ECO:0000313" key="11">
    <source>
        <dbReference type="EMBL" id="RWS22352.1"/>
    </source>
</evidence>
<dbReference type="FunFam" id="3.30.950.10:FF:000004">
    <property type="entry name" value="Diphthine synthase putative"/>
    <property type="match status" value="1"/>
</dbReference>
<dbReference type="GO" id="GO:0032259">
    <property type="term" value="P:methylation"/>
    <property type="evidence" value="ECO:0007669"/>
    <property type="project" value="UniProtKB-KW"/>
</dbReference>
<dbReference type="Pfam" id="PF00590">
    <property type="entry name" value="TP_methylase"/>
    <property type="match status" value="1"/>
</dbReference>
<dbReference type="PANTHER" id="PTHR10882:SF0">
    <property type="entry name" value="DIPHTHINE METHYL ESTER SYNTHASE"/>
    <property type="match status" value="1"/>
</dbReference>
<dbReference type="FunFam" id="3.40.1010.10:FF:000004">
    <property type="entry name" value="Putative diphthine synthase"/>
    <property type="match status" value="1"/>
</dbReference>
<name>A0A443S499_9ACAR</name>
<evidence type="ECO:0000256" key="6">
    <source>
        <dbReference type="ARBA" id="ARBA00022679"/>
    </source>
</evidence>
<dbReference type="EMBL" id="NCKV01009051">
    <property type="protein sequence ID" value="RWS22352.1"/>
    <property type="molecule type" value="Genomic_DNA"/>
</dbReference>
<sequence>MLYLVGLGLGDVTDITVKGLEVVRKADHVYLEAYTSILCSTNGDHSSLERFYGRQVKVADRETVETSADRILDEAVNGDVALLVVGDPFGATTHTDFVLRAVQRNIPYNVIHNTSILNAVGCCGLQLYTFGETVSIPFWTETWKPDSFFDKIINNLKNNFHTLCLLDIKVKEKSIEALMKGKEVYEEPRFMTVDIAAKQLLQVIENRVAEQSILTAHNLVVGLARIGSDSQKIKCCSLQDMSCTDIGKPLHCLVIPGKLHPLEEEMLAIFK</sequence>
<comment type="similarity">
    <text evidence="3">Belongs to the diphthine synthase family.</text>
</comment>
<dbReference type="PANTHER" id="PTHR10882">
    <property type="entry name" value="DIPHTHINE SYNTHASE"/>
    <property type="match status" value="1"/>
</dbReference>
<dbReference type="VEuPathDB" id="VectorBase:LDEU009689"/>
<evidence type="ECO:0000259" key="10">
    <source>
        <dbReference type="Pfam" id="PF00590"/>
    </source>
</evidence>
<dbReference type="NCBIfam" id="TIGR00522">
    <property type="entry name" value="dph5"/>
    <property type="match status" value="1"/>
</dbReference>
<dbReference type="InterPro" id="IPR014776">
    <property type="entry name" value="4pyrrole_Mease_sub2"/>
</dbReference>
<comment type="caution">
    <text evidence="11">The sequence shown here is derived from an EMBL/GenBank/DDBJ whole genome shotgun (WGS) entry which is preliminary data.</text>
</comment>
<evidence type="ECO:0000256" key="1">
    <source>
        <dbReference type="ARBA" id="ARBA00004006"/>
    </source>
</evidence>
<dbReference type="InterPro" id="IPR004551">
    <property type="entry name" value="Dphthn_synthase"/>
</dbReference>
<keyword evidence="7 9" id="KW-0949">S-adenosyl-L-methionine</keyword>
<dbReference type="GO" id="GO:0141133">
    <property type="term" value="F:diphthine methyl ester synthase activity"/>
    <property type="evidence" value="ECO:0007669"/>
    <property type="project" value="UniProtKB-EC"/>
</dbReference>
<feature type="binding site" evidence="9">
    <location>
        <position position="9"/>
    </location>
    <ligand>
        <name>S-adenosyl-L-methionine</name>
        <dbReference type="ChEBI" id="CHEBI:59789"/>
    </ligand>
</feature>
<dbReference type="InterPro" id="IPR035996">
    <property type="entry name" value="4pyrrol_Methylase_sf"/>
</dbReference>
<keyword evidence="6" id="KW-0808">Transferase</keyword>
<dbReference type="Proteomes" id="UP000288716">
    <property type="component" value="Unassembled WGS sequence"/>
</dbReference>
<dbReference type="UniPathway" id="UPA00559"/>